<keyword evidence="6 8" id="KW-1133">Transmembrane helix</keyword>
<dbReference type="AlphaFoldDB" id="A0AAJ6QVU6"/>
<evidence type="ECO:0000256" key="6">
    <source>
        <dbReference type="ARBA" id="ARBA00022989"/>
    </source>
</evidence>
<keyword evidence="4 8" id="KW-0812">Transmembrane</keyword>
<reference evidence="10" key="1">
    <citation type="submission" date="2025-08" db="UniProtKB">
        <authorList>
            <consortium name="RefSeq"/>
        </authorList>
    </citation>
    <scope>IDENTIFICATION</scope>
</reference>
<feature type="transmembrane region" description="Helical" evidence="8">
    <location>
        <begin position="47"/>
        <end position="64"/>
    </location>
</feature>
<evidence type="ECO:0000256" key="4">
    <source>
        <dbReference type="ARBA" id="ARBA00022692"/>
    </source>
</evidence>
<feature type="transmembrane region" description="Helical" evidence="8">
    <location>
        <begin position="114"/>
        <end position="139"/>
    </location>
</feature>
<gene>
    <name evidence="10" type="primary">LOC100907995</name>
</gene>
<evidence type="ECO:0000256" key="7">
    <source>
        <dbReference type="ARBA" id="ARBA00023136"/>
    </source>
</evidence>
<evidence type="ECO:0000256" key="8">
    <source>
        <dbReference type="SAM" id="Phobius"/>
    </source>
</evidence>
<dbReference type="Pfam" id="PF08449">
    <property type="entry name" value="UAA"/>
    <property type="match status" value="1"/>
</dbReference>
<evidence type="ECO:0000256" key="2">
    <source>
        <dbReference type="ARBA" id="ARBA00010694"/>
    </source>
</evidence>
<dbReference type="GO" id="GO:0005789">
    <property type="term" value="C:endoplasmic reticulum membrane"/>
    <property type="evidence" value="ECO:0007669"/>
    <property type="project" value="UniProtKB-SubCell"/>
</dbReference>
<evidence type="ECO:0000256" key="1">
    <source>
        <dbReference type="ARBA" id="ARBA00004477"/>
    </source>
</evidence>
<protein>
    <submittedName>
        <fullName evidence="10">Solute carrier family 35 member B1</fullName>
    </submittedName>
</protein>
<comment type="subcellular location">
    <subcellularLocation>
        <location evidence="1">Endoplasmic reticulum membrane</location>
        <topology evidence="1">Multi-pass membrane protein</topology>
    </subcellularLocation>
</comment>
<evidence type="ECO:0000313" key="9">
    <source>
        <dbReference type="Proteomes" id="UP000694867"/>
    </source>
</evidence>
<dbReference type="Gene3D" id="1.10.3730.20">
    <property type="match status" value="2"/>
</dbReference>
<feature type="transmembrane region" description="Helical" evidence="8">
    <location>
        <begin position="84"/>
        <end position="102"/>
    </location>
</feature>
<dbReference type="RefSeq" id="XP_003745674.1">
    <property type="nucleotide sequence ID" value="XM_003745626.2"/>
</dbReference>
<keyword evidence="9" id="KW-1185">Reference proteome</keyword>
<dbReference type="Proteomes" id="UP000694867">
    <property type="component" value="Unplaced"/>
</dbReference>
<comment type="similarity">
    <text evidence="2">Belongs to the nucleotide-sugar transporter family. SLC35B subfamily.</text>
</comment>
<keyword evidence="3" id="KW-0813">Transport</keyword>
<keyword evidence="7 8" id="KW-0472">Membrane</keyword>
<dbReference type="KEGG" id="goe:100907995"/>
<dbReference type="InterPro" id="IPR013657">
    <property type="entry name" value="SCL35B1-4/HUT1"/>
</dbReference>
<evidence type="ECO:0000256" key="3">
    <source>
        <dbReference type="ARBA" id="ARBA00022448"/>
    </source>
</evidence>
<feature type="transmembrane region" description="Helical" evidence="8">
    <location>
        <begin position="199"/>
        <end position="218"/>
    </location>
</feature>
<dbReference type="SUPFAM" id="SSF103481">
    <property type="entry name" value="Multidrug resistance efflux transporter EmrE"/>
    <property type="match status" value="2"/>
</dbReference>
<feature type="transmembrane region" description="Helical" evidence="8">
    <location>
        <begin position="239"/>
        <end position="262"/>
    </location>
</feature>
<dbReference type="GeneID" id="100907995"/>
<evidence type="ECO:0000313" key="10">
    <source>
        <dbReference type="RefSeq" id="XP_003745674.1"/>
    </source>
</evidence>
<dbReference type="GO" id="GO:0005459">
    <property type="term" value="F:UDP-galactose transmembrane transporter activity"/>
    <property type="evidence" value="ECO:0007669"/>
    <property type="project" value="TreeGrafter"/>
</dbReference>
<dbReference type="InterPro" id="IPR037185">
    <property type="entry name" value="EmrE-like"/>
</dbReference>
<feature type="transmembrane region" description="Helical" evidence="8">
    <location>
        <begin position="326"/>
        <end position="343"/>
    </location>
</feature>
<dbReference type="GO" id="GO:0000139">
    <property type="term" value="C:Golgi membrane"/>
    <property type="evidence" value="ECO:0007669"/>
    <property type="project" value="TreeGrafter"/>
</dbReference>
<feature type="transmembrane region" description="Helical" evidence="8">
    <location>
        <begin position="268"/>
        <end position="291"/>
    </location>
</feature>
<feature type="transmembrane region" description="Helical" evidence="8">
    <location>
        <begin position="145"/>
        <end position="162"/>
    </location>
</feature>
<name>A0AAJ6QVU6_9ACAR</name>
<sequence length="352" mass="39371">MRRADDLEVVIDRTGELSEKRAVSKLVRGDSTVVRHQTEKMKFSVKLIIYAAGIFISYAVFGIFQEKILRGRYGADRERFEYPFTLLFLQCFVNAALARILLSTIWKQGRDLTTYGYYISASFFYMLAMLTSTAALKYVNYPTQVVAKSCKPIPVMLLGVLLARKRYSLLKYCFVTLIVVGVAIFSYKNDKGAAGESSLFGNTFLCISLISDGLIAALQDRMRQNFQSKSLHMMSQLNFFSVVYVSVAIVFTGEFPLFLNFVQKYPQVLGELALFAGCSAVGQIFIYSMVAEFGPLNCSIVTTCRKLFTVLCSILLFGNALNTQQWIGTVLVFVGLFLDAFFGKSGQAVKKA</sequence>
<keyword evidence="5" id="KW-0256">Endoplasmic reticulum</keyword>
<accession>A0AAJ6QVU6</accession>
<proteinExistence type="inferred from homology"/>
<feature type="transmembrane region" description="Helical" evidence="8">
    <location>
        <begin position="169"/>
        <end position="187"/>
    </location>
</feature>
<dbReference type="PANTHER" id="PTHR10778">
    <property type="entry name" value="SOLUTE CARRIER FAMILY 35 MEMBER B"/>
    <property type="match status" value="1"/>
</dbReference>
<dbReference type="GO" id="GO:0005460">
    <property type="term" value="F:UDP-glucose transmembrane transporter activity"/>
    <property type="evidence" value="ECO:0007669"/>
    <property type="project" value="TreeGrafter"/>
</dbReference>
<dbReference type="PANTHER" id="PTHR10778:SF10">
    <property type="entry name" value="SOLUTE CARRIER FAMILY 35 MEMBER B1"/>
    <property type="match status" value="1"/>
</dbReference>
<organism evidence="9 10">
    <name type="scientific">Galendromus occidentalis</name>
    <name type="common">western predatory mite</name>
    <dbReference type="NCBI Taxonomy" id="34638"/>
    <lineage>
        <taxon>Eukaryota</taxon>
        <taxon>Metazoa</taxon>
        <taxon>Ecdysozoa</taxon>
        <taxon>Arthropoda</taxon>
        <taxon>Chelicerata</taxon>
        <taxon>Arachnida</taxon>
        <taxon>Acari</taxon>
        <taxon>Parasitiformes</taxon>
        <taxon>Mesostigmata</taxon>
        <taxon>Gamasina</taxon>
        <taxon>Phytoseioidea</taxon>
        <taxon>Phytoseiidae</taxon>
        <taxon>Typhlodrominae</taxon>
        <taxon>Galendromus</taxon>
    </lineage>
</organism>
<evidence type="ECO:0000256" key="5">
    <source>
        <dbReference type="ARBA" id="ARBA00022824"/>
    </source>
</evidence>